<sequence>MIYLYGLLEEPASGHEVLAGMAGVTGPIALARLPGGILIYSSATEADILPRRRLLLAHTRVLEAAAWFGNLLPMRFGMMASTLAEVAAMLASRLTELCAAFDRVRGRVELGLRLSFPREPALAATLATAPDLAAERARLLALRRPDPMAQAEFGRRLAERLDARRGETQRLLFQSLRPLWVDHRLRVPDSDVQVIAVDVLVEDGAQDRLAAALVKAAADCSFAPTAEPSVRVIGPVPLFNFVDLVLSPRREEVA</sequence>
<gene>
    <name evidence="4" type="ORF">D1114_04735</name>
</gene>
<evidence type="ECO:0000256" key="2">
    <source>
        <dbReference type="ARBA" id="ARBA00035108"/>
    </source>
</evidence>
<dbReference type="GO" id="GO:0031412">
    <property type="term" value="P:gas vesicle organization"/>
    <property type="evidence" value="ECO:0007669"/>
    <property type="project" value="InterPro"/>
</dbReference>
<name>A0AAX1UQB7_CERSP</name>
<evidence type="ECO:0000313" key="5">
    <source>
        <dbReference type="Proteomes" id="UP000266305"/>
    </source>
</evidence>
<evidence type="ECO:0000256" key="3">
    <source>
        <dbReference type="ARBA" id="ARBA00035643"/>
    </source>
</evidence>
<evidence type="ECO:0000313" key="4">
    <source>
        <dbReference type="EMBL" id="RHZ97628.1"/>
    </source>
</evidence>
<comment type="similarity">
    <text evidence="3">Belongs to the gas vesicle GvpF/GvpL family.</text>
</comment>
<keyword evidence="1" id="KW-0304">Gas vesicle</keyword>
<comment type="caution">
    <text evidence="4">The sequence shown here is derived from an EMBL/GenBank/DDBJ whole genome shotgun (WGS) entry which is preliminary data.</text>
</comment>
<dbReference type="PANTHER" id="PTHR36852">
    <property type="entry name" value="PROTEIN GVPL 2"/>
    <property type="match status" value="1"/>
</dbReference>
<dbReference type="AlphaFoldDB" id="A0AAX1UQB7"/>
<dbReference type="PANTHER" id="PTHR36852:SF1">
    <property type="entry name" value="PROTEIN GVPL 2"/>
    <property type="match status" value="1"/>
</dbReference>
<dbReference type="InterPro" id="IPR009430">
    <property type="entry name" value="GvpL/GvpF"/>
</dbReference>
<dbReference type="Pfam" id="PF06386">
    <property type="entry name" value="GvpL_GvpF"/>
    <property type="match status" value="1"/>
</dbReference>
<organism evidence="4 5">
    <name type="scientific">Cereibacter sphaeroides</name>
    <name type="common">Rhodobacter sphaeroides</name>
    <dbReference type="NCBI Taxonomy" id="1063"/>
    <lineage>
        <taxon>Bacteria</taxon>
        <taxon>Pseudomonadati</taxon>
        <taxon>Pseudomonadota</taxon>
        <taxon>Alphaproteobacteria</taxon>
        <taxon>Rhodobacterales</taxon>
        <taxon>Paracoccaceae</taxon>
        <taxon>Cereibacter</taxon>
    </lineage>
</organism>
<dbReference type="RefSeq" id="WP_011339428.1">
    <property type="nucleotide sequence ID" value="NZ_BJXO01000005.1"/>
</dbReference>
<reference evidence="4 5" key="1">
    <citation type="submission" date="2018-08" db="EMBL/GenBank/DDBJ databases">
        <title>Draft genome sequence of Rhodobacter sphaeroides FY.</title>
        <authorList>
            <person name="Rayyan A."/>
            <person name="Meyer T.E."/>
            <person name="Kyndt J.A."/>
        </authorList>
    </citation>
    <scope>NUCLEOTIDE SEQUENCE [LARGE SCALE GENOMIC DNA]</scope>
    <source>
        <strain evidence="4 5">FY</strain>
    </source>
</reference>
<dbReference type="Proteomes" id="UP000266305">
    <property type="component" value="Unassembled WGS sequence"/>
</dbReference>
<protein>
    <submittedName>
        <fullName evidence="4">Gas vesicle protein</fullName>
    </submittedName>
</protein>
<dbReference type="GO" id="GO:0031411">
    <property type="term" value="C:gas vesicle"/>
    <property type="evidence" value="ECO:0007669"/>
    <property type="project" value="UniProtKB-SubCell"/>
</dbReference>
<comment type="subcellular location">
    <subcellularLocation>
        <location evidence="2">Gas vesicle</location>
    </subcellularLocation>
</comment>
<evidence type="ECO:0000256" key="1">
    <source>
        <dbReference type="ARBA" id="ARBA00022987"/>
    </source>
</evidence>
<accession>A0AAX1UQB7</accession>
<proteinExistence type="inferred from homology"/>
<dbReference type="EMBL" id="QWGP01000003">
    <property type="protein sequence ID" value="RHZ97628.1"/>
    <property type="molecule type" value="Genomic_DNA"/>
</dbReference>
<dbReference type="GeneID" id="3722094"/>